<proteinExistence type="predicted"/>
<dbReference type="OMA" id="VEYEETC"/>
<accession>A0A0N5D6V3</accession>
<dbReference type="InterPro" id="IPR016064">
    <property type="entry name" value="NAD/diacylglycerol_kinase_sf"/>
</dbReference>
<dbReference type="GO" id="GO:0016020">
    <property type="term" value="C:membrane"/>
    <property type="evidence" value="ECO:0007669"/>
    <property type="project" value="TreeGrafter"/>
</dbReference>
<keyword evidence="3" id="KW-1185">Reference proteome</keyword>
<dbReference type="GO" id="GO:0001729">
    <property type="term" value="F:ceramide kinase activity"/>
    <property type="evidence" value="ECO:0007669"/>
    <property type="project" value="TreeGrafter"/>
</dbReference>
<organism evidence="4">
    <name type="scientific">Thelazia callipaeda</name>
    <name type="common">Oriental eyeworm</name>
    <name type="synonym">Parasitic nematode</name>
    <dbReference type="NCBI Taxonomy" id="103827"/>
    <lineage>
        <taxon>Eukaryota</taxon>
        <taxon>Metazoa</taxon>
        <taxon>Ecdysozoa</taxon>
        <taxon>Nematoda</taxon>
        <taxon>Chromadorea</taxon>
        <taxon>Rhabditida</taxon>
        <taxon>Spirurina</taxon>
        <taxon>Spiruromorpha</taxon>
        <taxon>Thelazioidea</taxon>
        <taxon>Thelaziidae</taxon>
        <taxon>Thelazia</taxon>
    </lineage>
</organism>
<dbReference type="GO" id="GO:0046513">
    <property type="term" value="P:ceramide biosynthetic process"/>
    <property type="evidence" value="ECO:0007669"/>
    <property type="project" value="TreeGrafter"/>
</dbReference>
<evidence type="ECO:0000313" key="2">
    <source>
        <dbReference type="EMBL" id="VDN06346.1"/>
    </source>
</evidence>
<evidence type="ECO:0000313" key="4">
    <source>
        <dbReference type="WBParaSite" id="TCLT_0000877501-mRNA-1"/>
    </source>
</evidence>
<dbReference type="AlphaFoldDB" id="A0A0N5D6V3"/>
<dbReference type="OrthoDB" id="9979394at2759"/>
<evidence type="ECO:0000313" key="3">
    <source>
        <dbReference type="Proteomes" id="UP000276776"/>
    </source>
</evidence>
<protein>
    <submittedName>
        <fullName evidence="4">DAGKc domain-containing protein</fullName>
    </submittedName>
</protein>
<feature type="domain" description="DAGKc" evidence="1">
    <location>
        <begin position="43"/>
        <end position="184"/>
    </location>
</feature>
<gene>
    <name evidence="2" type="ORF">TCLT_LOCUS8764</name>
</gene>
<dbReference type="SUPFAM" id="SSF111331">
    <property type="entry name" value="NAD kinase/diacylglycerol kinase-like"/>
    <property type="match status" value="1"/>
</dbReference>
<dbReference type="GO" id="GO:0047620">
    <property type="term" value="F:acylglycerol kinase activity"/>
    <property type="evidence" value="ECO:0007669"/>
    <property type="project" value="TreeGrafter"/>
</dbReference>
<reference evidence="4" key="1">
    <citation type="submission" date="2017-02" db="UniProtKB">
        <authorList>
            <consortium name="WormBaseParasite"/>
        </authorList>
    </citation>
    <scope>IDENTIFICATION</scope>
</reference>
<dbReference type="GO" id="GO:0004143">
    <property type="term" value="F:ATP-dependent diacylglycerol kinase activity"/>
    <property type="evidence" value="ECO:0007669"/>
    <property type="project" value="TreeGrafter"/>
</dbReference>
<dbReference type="Gene3D" id="3.40.50.10330">
    <property type="entry name" value="Probable inorganic polyphosphate/atp-NAD kinase, domain 1"/>
    <property type="match status" value="1"/>
</dbReference>
<dbReference type="Proteomes" id="UP000276776">
    <property type="component" value="Unassembled WGS sequence"/>
</dbReference>
<dbReference type="EMBL" id="UYYF01004680">
    <property type="protein sequence ID" value="VDN06346.1"/>
    <property type="molecule type" value="Genomic_DNA"/>
</dbReference>
<sequence>MLRKLWFYYSHLYLIFQFRDCDTKTLYAQKAEKFGNLPLLAEGHLRRITVLADTACAGAFESFRENALPLFNLAGLQVDIIKPINISEFKTIAKHIDSTECDALYIVGGDSTLSAVLSAFHYRENNLPLSIGVFPGGIENRSLVGLVPSVFGFQNDIHSQCESAMALIEEKIRPVYLSRVKLVSIFNFCNQMENSESKNESIYGVTGLHIGWFDRVETNKAKLWYCGPLKRWIAYLTAAIRTLKQYPEVRINMTCEEYCAGCCRCRSQPETVEVVQNRRWWQNIIGSTNYSSLNLMKPIIDYSQIKNENCGKTREVVVNAVDIALENVQNQNACSLRVRTGNVEYSRIGLLMDGWRRCQAKQLSASPDIDFYQNDLLVRSATITFSAMLPDAVKKMTVFGNECQINDLKTRIFVESTNNFVNMYLPSEVRVL</sequence>
<dbReference type="GO" id="GO:0046512">
    <property type="term" value="P:sphingosine biosynthetic process"/>
    <property type="evidence" value="ECO:0007669"/>
    <property type="project" value="TreeGrafter"/>
</dbReference>
<dbReference type="InterPro" id="IPR017438">
    <property type="entry name" value="ATP-NAD_kinase_N"/>
</dbReference>
<dbReference type="WBParaSite" id="TCLT_0000877501-mRNA-1">
    <property type="protein sequence ID" value="TCLT_0000877501-mRNA-1"/>
    <property type="gene ID" value="TCLT_0000877501"/>
</dbReference>
<dbReference type="InterPro" id="IPR050187">
    <property type="entry name" value="Lipid_Phosphate_FormReg"/>
</dbReference>
<dbReference type="PROSITE" id="PS50146">
    <property type="entry name" value="DAGK"/>
    <property type="match status" value="1"/>
</dbReference>
<dbReference type="GO" id="GO:0005739">
    <property type="term" value="C:mitochondrion"/>
    <property type="evidence" value="ECO:0007669"/>
    <property type="project" value="TreeGrafter"/>
</dbReference>
<dbReference type="PANTHER" id="PTHR12358">
    <property type="entry name" value="SPHINGOSINE KINASE"/>
    <property type="match status" value="1"/>
</dbReference>
<evidence type="ECO:0000259" key="1">
    <source>
        <dbReference type="PROSITE" id="PS50146"/>
    </source>
</evidence>
<reference evidence="2 3" key="2">
    <citation type="submission" date="2018-11" db="EMBL/GenBank/DDBJ databases">
        <authorList>
            <consortium name="Pathogen Informatics"/>
        </authorList>
    </citation>
    <scope>NUCLEOTIDE SEQUENCE [LARGE SCALE GENOMIC DNA]</scope>
</reference>
<dbReference type="Pfam" id="PF00781">
    <property type="entry name" value="DAGK_cat"/>
    <property type="match status" value="1"/>
</dbReference>
<dbReference type="PANTHER" id="PTHR12358:SF31">
    <property type="entry name" value="ACYLGLYCEROL KINASE, MITOCHONDRIAL"/>
    <property type="match status" value="1"/>
</dbReference>
<dbReference type="STRING" id="103827.A0A0N5D6V3"/>
<dbReference type="InterPro" id="IPR001206">
    <property type="entry name" value="Diacylglycerol_kinase_cat_dom"/>
</dbReference>
<name>A0A0N5D6V3_THECL</name>